<sequence>MTSRGDVNSLAGSGEPAVLSGVFQVLAPDGGIAGAGFLTEGGTGFTCAHVVDAAGQHPGGQVEVLFPRLPDTPRVMAAVVAEQWRSPETQDVAVLRLRSLPPGAQGMPVGASAGSRGHRVFSYGFPSQAPPGGRFGYGEAGGLLPGGGATGRLLQLTKANDLTTGFSGGPVVDESTGLTIGMVTSIASPDRYLKGLGTAYATPAEVLRHIRPELTEDTACPYPGLEPFSDKQADWFHGREAAVERVLAALRGNRRLLMLLGPSGAGKSSLVNAGVLPALAKGGIPGSDRWLALRARPGQDLLTELENSGLPGTVTDGLTSAARARLDGEPDHDHLLLVIDQFEELLTQPAGSSQTHAEDRRLRAIDQLVELSRSHTAVTVLLVMRNDFYAPLSALAPGLMDVALPGLCNVPETLSRRDLQEIITQPAAAVGLPLAPDLADRIVDDILEIDPVARQAPVTLLPPLQLTMRQLWLRRDNDGLLTHEAYEQMGKVTGSLSHLCNHAFGQLPADQQPTARRILTALVRPADEAGGIPATRRRVPFTRLRALASGPGSPGSDTEGAFDGAIEALTRYRIITTGGATTPVGEPPGEPAAELVHDALVRGWADLRDWVAEDRQFHVWLQRATDQQASHAQSGLPGDLLSGSLLAEGEEWAGQRPLPEDINVLLETSRQYHRSQLRRTKRINVFLATALSLALIAAGVAFQQRQIVVDQRDRAASAQVAGTAESLRRTDPQLARRLAVASARLGDTPESRSALFTLSNQQEDGVLKLPGYVVSTSALDEAGHTLIAAGGTHVGIWNVDTRRQTGRYNARSKVRHVTLSADGRVAAVSTEDGKTRLLDATDARPLGTHTYPSSRGVYQPRVALSPHGTYLRAEGTDADAKPTMAIWDTRTAKKIITTTGGSFPVWETSFSPDERILSLPYPNGKGQPFTWYDTRTMKKIPVPDFKLGAKELPGPVVFSPDGKLAALSVNGGKVRVYHRAEGYWEADLTGGDDPAEYPLHFSQDGRYLAQGGVIWETAFGGQTKPLMHYSTTDSECYSDLLFTADDSELRCVGTDGAVRSLDITTVTKAPKGTGKLYLESAVSANRRTLALLNSSSIEIWSPLTHTKRATVPSPGPTAGKPTLSPDGRLLAVQSSIPEVEIWDLAEKKKLGTLPTPLDWKQSSGAMQEFAFSPDNRSFAAQVVMPDGTNALRFWDLTTMHRIRDIHAKLGYDGNGSAVFFDPSGTSVIAAPNFGRVAFPSGHIITKSAGNLQMNAISDDGSTVYSYPQEIQPYLRTLDARTLLPAGEDVRTGAVSTESGVTVAVSPDGRLFATVHQDPGGQAQITVWDSRTHSQLGPPFTGTPDPSGSVVAVVFTPDGSMLTSVDQAGRFLTHAVTPAKLIRNLCARSGSLTRQEWKAHIPDVPYRRTC</sequence>
<reference evidence="2" key="1">
    <citation type="journal article" date="2019" name="Microbiol. Resour. Announc.">
        <title>Draft Genomic Sequences of Streptomyces misionensis and Streptomyces albidoflavus, bacteria applied for phytopathogen biocontrol.</title>
        <authorList>
            <person name="Pylro V."/>
            <person name="Dias A."/>
            <person name="Andreote F."/>
            <person name="Varani A."/>
            <person name="Andreote C."/>
            <person name="Bernardo E."/>
            <person name="Martins T."/>
        </authorList>
    </citation>
    <scope>NUCLEOTIDE SEQUENCE [LARGE SCALE GENOMIC DNA]</scope>
    <source>
        <strain evidence="2">66</strain>
    </source>
</reference>
<dbReference type="InterPro" id="IPR011047">
    <property type="entry name" value="Quinoprotein_ADH-like_sf"/>
</dbReference>
<dbReference type="Proteomes" id="UP000320481">
    <property type="component" value="Unassembled WGS sequence"/>
</dbReference>
<dbReference type="InterPro" id="IPR011044">
    <property type="entry name" value="Quino_amine_DH_bsu"/>
</dbReference>
<dbReference type="Gene3D" id="3.40.50.300">
    <property type="entry name" value="P-loop containing nucleotide triphosphate hydrolases"/>
    <property type="match status" value="1"/>
</dbReference>
<organism evidence="2 3">
    <name type="scientific">Streptomyces misionensis</name>
    <dbReference type="NCBI Taxonomy" id="67331"/>
    <lineage>
        <taxon>Bacteria</taxon>
        <taxon>Bacillati</taxon>
        <taxon>Actinomycetota</taxon>
        <taxon>Actinomycetes</taxon>
        <taxon>Kitasatosporales</taxon>
        <taxon>Streptomycetaceae</taxon>
        <taxon>Streptomyces</taxon>
    </lineage>
</organism>
<dbReference type="InterPro" id="IPR027417">
    <property type="entry name" value="P-loop_NTPase"/>
</dbReference>
<dbReference type="InterPro" id="IPR009003">
    <property type="entry name" value="Peptidase_S1_PA"/>
</dbReference>
<gene>
    <name evidence="2" type="ORF">FRZ03_07535</name>
</gene>
<keyword evidence="3" id="KW-1185">Reference proteome</keyword>
<dbReference type="SUPFAM" id="SSF52540">
    <property type="entry name" value="P-loop containing nucleoside triphosphate hydrolases"/>
    <property type="match status" value="1"/>
</dbReference>
<dbReference type="PANTHER" id="PTHR19879:SF9">
    <property type="entry name" value="TRANSCRIPTION INITIATION FACTOR TFIID SUBUNIT 5"/>
    <property type="match status" value="1"/>
</dbReference>
<dbReference type="SUPFAM" id="SSF50969">
    <property type="entry name" value="YVTN repeat-like/Quinoprotein amine dehydrogenase"/>
    <property type="match status" value="1"/>
</dbReference>
<dbReference type="InterPro" id="IPR049052">
    <property type="entry name" value="nSTAND1"/>
</dbReference>
<comment type="caution">
    <text evidence="2">The sequence shown here is derived from an EMBL/GenBank/DDBJ whole genome shotgun (WGS) entry which is preliminary data.</text>
</comment>
<dbReference type="Gene3D" id="2.40.10.120">
    <property type="match status" value="1"/>
</dbReference>
<evidence type="ECO:0000259" key="1">
    <source>
        <dbReference type="Pfam" id="PF20703"/>
    </source>
</evidence>
<dbReference type="EMBL" id="VOGW01000041">
    <property type="protein sequence ID" value="TWV55546.1"/>
    <property type="molecule type" value="Genomic_DNA"/>
</dbReference>
<dbReference type="Pfam" id="PF13365">
    <property type="entry name" value="Trypsin_2"/>
    <property type="match status" value="1"/>
</dbReference>
<dbReference type="Gene3D" id="2.130.10.10">
    <property type="entry name" value="YVTN repeat-like/Quinoprotein amine dehydrogenase"/>
    <property type="match status" value="4"/>
</dbReference>
<proteinExistence type="predicted"/>
<dbReference type="SUPFAM" id="SSF50998">
    <property type="entry name" value="Quinoprotein alcohol dehydrogenase-like"/>
    <property type="match status" value="1"/>
</dbReference>
<dbReference type="PANTHER" id="PTHR19879">
    <property type="entry name" value="TRANSCRIPTION INITIATION FACTOR TFIID"/>
    <property type="match status" value="1"/>
</dbReference>
<feature type="domain" description="Novel STAND NTPase 1" evidence="1">
    <location>
        <begin position="221"/>
        <end position="634"/>
    </location>
</feature>
<dbReference type="Pfam" id="PF20703">
    <property type="entry name" value="nSTAND1"/>
    <property type="match status" value="1"/>
</dbReference>
<name>A0A5C6JZF8_9ACTN</name>
<protein>
    <recommendedName>
        <fullName evidence="1">Novel STAND NTPase 1 domain-containing protein</fullName>
    </recommendedName>
</protein>
<evidence type="ECO:0000313" key="2">
    <source>
        <dbReference type="EMBL" id="TWV55546.1"/>
    </source>
</evidence>
<accession>A0A5C6JZF8</accession>
<dbReference type="InterPro" id="IPR015943">
    <property type="entry name" value="WD40/YVTN_repeat-like_dom_sf"/>
</dbReference>
<dbReference type="SUPFAM" id="SSF50494">
    <property type="entry name" value="Trypsin-like serine proteases"/>
    <property type="match status" value="1"/>
</dbReference>
<evidence type="ECO:0000313" key="3">
    <source>
        <dbReference type="Proteomes" id="UP000320481"/>
    </source>
</evidence>